<evidence type="ECO:0000256" key="10">
    <source>
        <dbReference type="RuleBase" id="RU000442"/>
    </source>
</evidence>
<evidence type="ECO:0000313" key="30">
    <source>
        <dbReference type="EMBL" id="QCQ68792.1"/>
    </source>
</evidence>
<dbReference type="EMBL" id="MK292691">
    <property type="protein sequence ID" value="QCQ68849.1"/>
    <property type="molecule type" value="Genomic_DNA"/>
</dbReference>
<dbReference type="SUPFAM" id="SSF53098">
    <property type="entry name" value="Ribonuclease H-like"/>
    <property type="match status" value="1"/>
</dbReference>
<dbReference type="EMBL" id="MK292681">
    <property type="protein sequence ID" value="QCQ68659.1"/>
    <property type="molecule type" value="Genomic_DNA"/>
</dbReference>
<evidence type="ECO:0000256" key="8">
    <source>
        <dbReference type="ARBA" id="ARBA00023128"/>
    </source>
</evidence>
<dbReference type="EMBL" id="MK292675">
    <property type="protein sequence ID" value="QCQ68545.1"/>
    <property type="molecule type" value="Genomic_DNA"/>
</dbReference>
<evidence type="ECO:0000313" key="29">
    <source>
        <dbReference type="EMBL" id="QCQ68773.1"/>
    </source>
</evidence>
<evidence type="ECO:0000313" key="38">
    <source>
        <dbReference type="EMBL" id="QCQ68944.1"/>
    </source>
</evidence>
<keyword evidence="4 10" id="KW-0548">Nucleotidyltransferase</keyword>
<evidence type="ECO:0000313" key="32">
    <source>
        <dbReference type="EMBL" id="QCQ68830.1"/>
    </source>
</evidence>
<dbReference type="RefSeq" id="YP_009640151.1">
    <property type="nucleotide sequence ID" value="NC_042370.1"/>
</dbReference>
<evidence type="ECO:0000313" key="21">
    <source>
        <dbReference type="EMBL" id="QCQ68621.1"/>
    </source>
</evidence>
<evidence type="ECO:0000313" key="37">
    <source>
        <dbReference type="EMBL" id="QCQ68925.1"/>
    </source>
</evidence>
<dbReference type="EMBL" id="MK292686">
    <property type="protein sequence ID" value="QCQ68754.1"/>
    <property type="molecule type" value="Genomic_DNA"/>
</dbReference>
<evidence type="ECO:0000313" key="25">
    <source>
        <dbReference type="EMBL" id="QCQ68697.1"/>
    </source>
</evidence>
<dbReference type="EMBL" id="MK292674">
    <property type="protein sequence ID" value="QCQ68526.1"/>
    <property type="molecule type" value="Genomic_DNA"/>
</dbReference>
<evidence type="ECO:0000313" key="26">
    <source>
        <dbReference type="EMBL" id="QCQ68716.1"/>
    </source>
</evidence>
<dbReference type="Gene3D" id="3.90.1600.10">
    <property type="entry name" value="Palm domain of DNA polymerase"/>
    <property type="match status" value="2"/>
</dbReference>
<evidence type="ECO:0000256" key="9">
    <source>
        <dbReference type="ARBA" id="ARBA00049244"/>
    </source>
</evidence>
<dbReference type="InterPro" id="IPR036397">
    <property type="entry name" value="RNaseH_sf"/>
</dbReference>
<evidence type="ECO:0000313" key="36">
    <source>
        <dbReference type="EMBL" id="QCQ68906.1"/>
    </source>
</evidence>
<dbReference type="EMBL" id="MK292683">
    <property type="protein sequence ID" value="QCQ68697.1"/>
    <property type="molecule type" value="Genomic_DNA"/>
</dbReference>
<evidence type="ECO:0000256" key="6">
    <source>
        <dbReference type="ARBA" id="ARBA00022932"/>
    </source>
</evidence>
<evidence type="ECO:0000313" key="34">
    <source>
        <dbReference type="EMBL" id="QCQ68868.1"/>
    </source>
</evidence>
<dbReference type="EMBL" id="MK292682">
    <property type="protein sequence ID" value="QCQ68678.1"/>
    <property type="molecule type" value="Genomic_DNA"/>
</dbReference>
<evidence type="ECO:0000313" key="40">
    <source>
        <dbReference type="EMBL" id="QCQ68982.1"/>
    </source>
</evidence>
<dbReference type="EMBL" id="MK292690">
    <property type="protein sequence ID" value="QCQ68830.1"/>
    <property type="molecule type" value="Genomic_DNA"/>
</dbReference>
<evidence type="ECO:0000256" key="7">
    <source>
        <dbReference type="ARBA" id="ARBA00023125"/>
    </source>
</evidence>
<evidence type="ECO:0000313" key="16">
    <source>
        <dbReference type="EMBL" id="QCQ68526.1"/>
    </source>
</evidence>
<evidence type="ECO:0000313" key="24">
    <source>
        <dbReference type="EMBL" id="QCQ68678.1"/>
    </source>
</evidence>
<evidence type="ECO:0000313" key="41">
    <source>
        <dbReference type="EMBL" id="QCQ69001.1"/>
    </source>
</evidence>
<evidence type="ECO:0000313" key="17">
    <source>
        <dbReference type="EMBL" id="QCQ68545.1"/>
    </source>
</evidence>
<dbReference type="PROSITE" id="PS00116">
    <property type="entry name" value="DNA_POLYMERASE_B"/>
    <property type="match status" value="1"/>
</dbReference>
<dbReference type="EMBL" id="MK292702">
    <property type="protein sequence ID" value="QCQ68982.1"/>
    <property type="molecule type" value="Genomic_DNA"/>
</dbReference>
<dbReference type="InterPro" id="IPR023211">
    <property type="entry name" value="DNA_pol_palm_dom_sf"/>
</dbReference>
<evidence type="ECO:0000256" key="3">
    <source>
        <dbReference type="ARBA" id="ARBA00022679"/>
    </source>
</evidence>
<keyword evidence="8 37" id="KW-0496">Mitochondrion</keyword>
<dbReference type="EMBL" id="MK292679">
    <property type="protein sequence ID" value="QCQ68621.1"/>
    <property type="molecule type" value="Genomic_DNA"/>
</dbReference>
<evidence type="ECO:0000256" key="4">
    <source>
        <dbReference type="ARBA" id="ARBA00022695"/>
    </source>
</evidence>
<dbReference type="InterPro" id="IPR004868">
    <property type="entry name" value="DNA-dir_DNA_pol_B_mt/vir"/>
</dbReference>
<proteinExistence type="inferred from homology"/>
<evidence type="ECO:0000313" key="20">
    <source>
        <dbReference type="EMBL" id="QCQ68602.1"/>
    </source>
</evidence>
<evidence type="ECO:0000313" key="35">
    <source>
        <dbReference type="EMBL" id="QCQ68887.1"/>
    </source>
</evidence>
<evidence type="ECO:0000313" key="18">
    <source>
        <dbReference type="EMBL" id="QCQ68564.1"/>
    </source>
</evidence>
<dbReference type="GO" id="GO:0003677">
    <property type="term" value="F:DNA binding"/>
    <property type="evidence" value="ECO:0007669"/>
    <property type="project" value="UniProtKB-KW"/>
</dbReference>
<dbReference type="EMBL" id="MK292655">
    <property type="protein sequence ID" value="QCQ68450.1"/>
    <property type="molecule type" value="Genomic_DNA"/>
</dbReference>
<sequence>MPVINESSSLTLNQNMIRILLAIGSAPVNLIRFTSRKFNSSVICTTTARPAPSIAKFSEYQSVLLTFDQIFDNFTKEWNEKVMSNFKEGSIYTVLFIGRYRNEDNMNCYATLSNSIRVSTQSNGMFIYHTINTGFNLITQRYNCELSSNIIVKYKEWIENVTDIQIANADKHLASISKLPSPSPTTDKLLNINEKDLISFDLDLDYEKAKSTIQTIALKNDNFLVVSWLQGRKFELQINHEACQTPLLRAIDQVSKSLIRRIYDQYNLTQIKNLKDKSIISNFKLSFDYLEKQLKEDEFINNYIAMDLETYGDENGFGQHKVYACGYRSSSDDAEMYFINDFSDSHSMIGKMFMALCQPQYQNHKTIYFHNFARYDSMFIVQGLLNAGFKIRIQENNNGEIIEMKISKTMNSKRYTFKILDSFLILNSGLDNLARDFNIARKLKFPHRFVNVNTLNYIGPTPAKMFYDNINDETYNALVKRDWNLKDEVLHYLNRDISSLYEVIDKFAHLVYDNSQLNITKIRTSASLAFKTYLSSSLKANWKIPIIKGGMFRDIQSGYIGGLVNVYRPQLWNGYYYDVVSLYPSIMKTQLMPLGKIVLTNNPVLDSYFGFVYAEIICDPNKVQFPFLPMKKADHILCSPYGEWSGWYFSEELKLAREHGYEIHVVKGYTFSEKKLLFVDYIDKFFAIKNAASVANNPSLKHYAKLQLNSLYGRFGLKPITKESRLVPVNDVMAKESQFNLLDSIKVTDNVYYMKWDRTPDPELLSILDPDINIDVHLSGENITSNSSISIAAAITAYSRMKMYQILLEYKDHVYYSDTDSIVVDIPLAEQHVGNDLGQFKLEHVIKEGIFIAPKLYYIETVDGQIIIKSKGLNANEMNRADFIQLLNDQPLIKSDIRFFKKFAYQKAIWKELQVKVQGTLNNRQFVLDNLTNKIGTKPLYVQSNSSTRRKG</sequence>
<dbReference type="EMBL" id="MK292688">
    <property type="protein sequence ID" value="QCQ68792.1"/>
    <property type="molecule type" value="Genomic_DNA"/>
</dbReference>
<dbReference type="EMBL" id="MK292677">
    <property type="protein sequence ID" value="QCQ68583.1"/>
    <property type="molecule type" value="Genomic_DNA"/>
</dbReference>
<dbReference type="EMBL" id="MK292697">
    <property type="protein sequence ID" value="QCQ68906.1"/>
    <property type="molecule type" value="Genomic_DNA"/>
</dbReference>
<evidence type="ECO:0000313" key="31">
    <source>
        <dbReference type="EMBL" id="QCQ68811.1"/>
    </source>
</evidence>
<evidence type="ECO:0000313" key="13">
    <source>
        <dbReference type="EMBL" id="QCQ68469.1"/>
    </source>
</evidence>
<dbReference type="AlphaFoldDB" id="A0A4P8NW22"/>
<evidence type="ECO:0000313" key="12">
    <source>
        <dbReference type="EMBL" id="QCQ68450.1"/>
    </source>
</evidence>
<dbReference type="InterPro" id="IPR017964">
    <property type="entry name" value="DNA-dir_DNA_pol_B_CS"/>
</dbReference>
<keyword evidence="3 10" id="KW-0808">Transferase</keyword>
<dbReference type="SMART" id="SM00486">
    <property type="entry name" value="POLBc"/>
    <property type="match status" value="1"/>
</dbReference>
<dbReference type="EMBL" id="MK292689">
    <property type="protein sequence ID" value="QCQ68811.1"/>
    <property type="molecule type" value="Genomic_DNA"/>
</dbReference>
<dbReference type="EMBL" id="MK292703">
    <property type="protein sequence ID" value="QCQ69001.1"/>
    <property type="molecule type" value="Genomic_DNA"/>
</dbReference>
<dbReference type="Gene3D" id="1.10.287.690">
    <property type="entry name" value="Helix hairpin bin"/>
    <property type="match status" value="1"/>
</dbReference>
<dbReference type="EMBL" id="MK292700">
    <property type="protein sequence ID" value="QCQ68944.1"/>
    <property type="molecule type" value="Genomic_DNA"/>
</dbReference>
<dbReference type="EC" id="2.7.7.7" evidence="10"/>
<dbReference type="PANTHER" id="PTHR33568:SF3">
    <property type="entry name" value="DNA-DIRECTED DNA POLYMERASE"/>
    <property type="match status" value="1"/>
</dbReference>
<protein>
    <recommendedName>
        <fullName evidence="10">DNA polymerase</fullName>
        <ecNumber evidence="10">2.7.7.7</ecNumber>
    </recommendedName>
</protein>
<dbReference type="InterPro" id="IPR043502">
    <property type="entry name" value="DNA/RNA_pol_sf"/>
</dbReference>
<comment type="similarity">
    <text evidence="2 10">Belongs to the DNA polymerase type-B family.</text>
</comment>
<dbReference type="PANTHER" id="PTHR33568">
    <property type="entry name" value="DNA POLYMERASE"/>
    <property type="match status" value="1"/>
</dbReference>
<dbReference type="InterPro" id="IPR012337">
    <property type="entry name" value="RNaseH-like_sf"/>
</dbReference>
<evidence type="ECO:0000313" key="39">
    <source>
        <dbReference type="EMBL" id="QCQ68963.1"/>
    </source>
</evidence>
<evidence type="ECO:0000313" key="14">
    <source>
        <dbReference type="EMBL" id="QCQ68488.1"/>
    </source>
</evidence>
<evidence type="ECO:0000313" key="33">
    <source>
        <dbReference type="EMBL" id="QCQ68849.1"/>
    </source>
</evidence>
<evidence type="ECO:0000313" key="28">
    <source>
        <dbReference type="EMBL" id="QCQ68754.1"/>
    </source>
</evidence>
<keyword evidence="5 10" id="KW-0235">DNA replication</keyword>
<dbReference type="GO" id="GO:0006260">
    <property type="term" value="P:DNA replication"/>
    <property type="evidence" value="ECO:0007669"/>
    <property type="project" value="UniProtKB-KW"/>
</dbReference>
<dbReference type="EMBL" id="MK292676">
    <property type="protein sequence ID" value="QCQ68564.1"/>
    <property type="molecule type" value="Genomic_DNA"/>
</dbReference>
<dbReference type="EMBL" id="MK292656">
    <property type="protein sequence ID" value="QCQ68469.1"/>
    <property type="molecule type" value="Genomic_DNA"/>
</dbReference>
<dbReference type="EMBL" id="MK292673">
    <property type="protein sequence ID" value="QCQ68507.1"/>
    <property type="molecule type" value="Genomic_DNA"/>
</dbReference>
<evidence type="ECO:0000256" key="1">
    <source>
        <dbReference type="ARBA" id="ARBA00004173"/>
    </source>
</evidence>
<evidence type="ECO:0000313" key="19">
    <source>
        <dbReference type="EMBL" id="QCQ68583.1"/>
    </source>
</evidence>
<evidence type="ECO:0000259" key="11">
    <source>
        <dbReference type="Pfam" id="PF03175"/>
    </source>
</evidence>
<dbReference type="EMBL" id="MK292698">
    <property type="protein sequence ID" value="QCQ68925.1"/>
    <property type="molecule type" value="Genomic_DNA"/>
</dbReference>
<evidence type="ECO:0000256" key="5">
    <source>
        <dbReference type="ARBA" id="ARBA00022705"/>
    </source>
</evidence>
<keyword evidence="7 10" id="KW-0238">DNA-binding</keyword>
<dbReference type="EMBL" id="MK292692">
    <property type="protein sequence ID" value="QCQ68868.1"/>
    <property type="molecule type" value="Genomic_DNA"/>
</dbReference>
<dbReference type="PRINTS" id="PR00106">
    <property type="entry name" value="DNAPOLB"/>
</dbReference>
<dbReference type="InterPro" id="IPR015833">
    <property type="entry name" value="DNA-dir_DNA_pol_B_mt_lin_plsmd"/>
</dbReference>
<dbReference type="EMBL" id="MK292701">
    <property type="protein sequence ID" value="QCQ68963.1"/>
    <property type="molecule type" value="Genomic_DNA"/>
</dbReference>
<dbReference type="EMBL" id="MK292684">
    <property type="protein sequence ID" value="QCQ68716.1"/>
    <property type="molecule type" value="Genomic_DNA"/>
</dbReference>
<evidence type="ECO:0000313" key="15">
    <source>
        <dbReference type="EMBL" id="QCQ68507.1"/>
    </source>
</evidence>
<dbReference type="EMBL" id="MK292696">
    <property type="protein sequence ID" value="QCQ68887.1"/>
    <property type="molecule type" value="Genomic_DNA"/>
</dbReference>
<keyword evidence="6 10" id="KW-0239">DNA-directed DNA polymerase</keyword>
<comment type="catalytic activity">
    <reaction evidence="9 10">
        <text>DNA(n) + a 2'-deoxyribonucleoside 5'-triphosphate = DNA(n+1) + diphosphate</text>
        <dbReference type="Rhea" id="RHEA:22508"/>
        <dbReference type="Rhea" id="RHEA-COMP:17339"/>
        <dbReference type="Rhea" id="RHEA-COMP:17340"/>
        <dbReference type="ChEBI" id="CHEBI:33019"/>
        <dbReference type="ChEBI" id="CHEBI:61560"/>
        <dbReference type="ChEBI" id="CHEBI:173112"/>
        <dbReference type="EC" id="2.7.7.7"/>
    </reaction>
</comment>
<organism evidence="37">
    <name type="scientific">Synchytrium endobioticum</name>
    <dbReference type="NCBI Taxonomy" id="286115"/>
    <lineage>
        <taxon>Eukaryota</taxon>
        <taxon>Fungi</taxon>
        <taxon>Fungi incertae sedis</taxon>
        <taxon>Chytridiomycota</taxon>
        <taxon>Chytridiomycota incertae sedis</taxon>
        <taxon>Chytridiomycetes</taxon>
        <taxon>Synchytriales</taxon>
        <taxon>Synchytriaceae</taxon>
        <taxon>Synchytrium</taxon>
    </lineage>
</organism>
<dbReference type="Gene3D" id="3.30.420.10">
    <property type="entry name" value="Ribonuclease H-like superfamily/Ribonuclease H"/>
    <property type="match status" value="1"/>
</dbReference>
<evidence type="ECO:0000313" key="22">
    <source>
        <dbReference type="EMBL" id="QCQ68640.1"/>
    </source>
</evidence>
<accession>A0A4P8NW22</accession>
<dbReference type="GO" id="GO:0003887">
    <property type="term" value="F:DNA-directed DNA polymerase activity"/>
    <property type="evidence" value="ECO:0007669"/>
    <property type="project" value="UniProtKB-KW"/>
</dbReference>
<gene>
    <name evidence="37" type="primary">dpoB</name>
</gene>
<dbReference type="GeneID" id="40340801"/>
<dbReference type="EMBL" id="MK292657">
    <property type="protein sequence ID" value="QCQ68488.1"/>
    <property type="molecule type" value="Genomic_DNA"/>
</dbReference>
<dbReference type="EMBL" id="MK292685">
    <property type="protein sequence ID" value="QCQ68735.1"/>
    <property type="molecule type" value="Genomic_DNA"/>
</dbReference>
<dbReference type="GO" id="GO:0005739">
    <property type="term" value="C:mitochondrion"/>
    <property type="evidence" value="ECO:0007669"/>
    <property type="project" value="UniProtKB-SubCell"/>
</dbReference>
<name>A0A4P8NW22_9FUNG</name>
<comment type="subcellular location">
    <subcellularLocation>
        <location evidence="1">Mitochondrion</location>
    </subcellularLocation>
</comment>
<reference evidence="37" key="1">
    <citation type="journal article" date="2018" name="BMC Evol. Biol.">
        <title>The linear mitochondrial genome of the quarantine chytrid Synchytrium endobioticum; insights into the evolution and recent history of an obligate biotrophic plant pathogen.</title>
        <authorList>
            <person name="van de Vossenberg B.T.L.H."/>
            <person name="Brankovics B."/>
            <person name="Nguyen H.D.T."/>
            <person name="van Gent-Pelzer M.P.E."/>
            <person name="Smith D."/>
            <person name="Dadej K."/>
            <person name="Przetakiewicz J."/>
            <person name="Kreuze J.F."/>
            <person name="Boerma M."/>
            <person name="van Leeuwen G.C.M."/>
            <person name="Andre Levesque C."/>
            <person name="van der Lee T.A.J."/>
        </authorList>
    </citation>
    <scope>NUCLEOTIDE SEQUENCE</scope>
    <source>
        <strain evidence="13">01WS</strain>
        <strain evidence="16">02WS</strain>
        <strain evidence="41">03WS</strain>
        <strain evidence="27">04WS</strain>
        <strain evidence="38">06WS</strain>
        <strain evidence="19">07WS</strain>
        <strain evidence="25">08WS</strain>
        <strain evidence="18">09WS</strain>
        <strain evidence="31">10WS</strain>
        <strain evidence="17">BEL01</strain>
        <strain evidence="29">DEN_01</strain>
        <strain evidence="21">EII2015</strain>
        <strain evidence="35">FERA1</strain>
        <strain evidence="20">FERA2</strain>
        <strain evidence="39">LEV6574</strain>
        <strain evidence="37">LEV6602</strain>
        <strain evidence="32">LEV6687</strain>
        <strain evidence="26">LEV6748</strain>
        <strain evidence="28">MB08</strain>
        <strain evidence="33">MB17</strain>
        <strain evidence="22">MB42</strain>
        <strain evidence="30">MB56</strain>
        <strain evidence="12">NED01</strain>
        <strain evidence="36">PER03</strain>
        <strain evidence="24">RUS01</strain>
        <strain evidence="23">SE4</strain>
        <strain evidence="14">SE5</strain>
        <strain evidence="15">SE6</strain>
        <strain evidence="40">SE7</strain>
        <strain evidence="34">UKR01</strain>
    </source>
</reference>
<dbReference type="PIRSF" id="PIRSF006517">
    <property type="entry name" value="DPol_mt_plasmid"/>
    <property type="match status" value="1"/>
</dbReference>
<geneLocation type="mitochondrion" evidence="37"/>
<dbReference type="EMBL" id="MK292678">
    <property type="protein sequence ID" value="QCQ68602.1"/>
    <property type="molecule type" value="Genomic_DNA"/>
</dbReference>
<dbReference type="Pfam" id="PF03175">
    <property type="entry name" value="DNA_pol_B_2"/>
    <property type="match status" value="1"/>
</dbReference>
<dbReference type="InterPro" id="IPR006172">
    <property type="entry name" value="DNA-dir_DNA_pol_B"/>
</dbReference>
<evidence type="ECO:0000256" key="2">
    <source>
        <dbReference type="ARBA" id="ARBA00005755"/>
    </source>
</evidence>
<dbReference type="EMBL" id="MK292680">
    <property type="protein sequence ID" value="QCQ68640.1"/>
    <property type="molecule type" value="Genomic_DNA"/>
</dbReference>
<dbReference type="GO" id="GO:0000166">
    <property type="term" value="F:nucleotide binding"/>
    <property type="evidence" value="ECO:0007669"/>
    <property type="project" value="InterPro"/>
</dbReference>
<evidence type="ECO:0000313" key="27">
    <source>
        <dbReference type="EMBL" id="QCQ68735.1"/>
    </source>
</evidence>
<dbReference type="EMBL" id="MK292687">
    <property type="protein sequence ID" value="QCQ68773.1"/>
    <property type="molecule type" value="Genomic_DNA"/>
</dbReference>
<feature type="domain" description="DNA-directed DNA polymerase family B mitochondria/virus" evidence="11">
    <location>
        <begin position="363"/>
        <end position="807"/>
    </location>
</feature>
<evidence type="ECO:0000313" key="23">
    <source>
        <dbReference type="EMBL" id="QCQ68659.1"/>
    </source>
</evidence>
<dbReference type="SUPFAM" id="SSF56672">
    <property type="entry name" value="DNA/RNA polymerases"/>
    <property type="match status" value="1"/>
</dbReference>